<reference evidence="13 14" key="1">
    <citation type="submission" date="2014-04" db="EMBL/GenBank/DDBJ databases">
        <authorList>
            <consortium name="DOE Joint Genome Institute"/>
            <person name="Kuo A."/>
            <person name="Girlanda M."/>
            <person name="Perotto S."/>
            <person name="Kohler A."/>
            <person name="Nagy L.G."/>
            <person name="Floudas D."/>
            <person name="Copeland A."/>
            <person name="Barry K.W."/>
            <person name="Cichocki N."/>
            <person name="Veneault-Fourrey C."/>
            <person name="LaButti K."/>
            <person name="Lindquist E.A."/>
            <person name="Lipzen A."/>
            <person name="Lundell T."/>
            <person name="Morin E."/>
            <person name="Murat C."/>
            <person name="Sun H."/>
            <person name="Tunlid A."/>
            <person name="Henrissat B."/>
            <person name="Grigoriev I.V."/>
            <person name="Hibbett D.S."/>
            <person name="Martin F."/>
            <person name="Nordberg H.P."/>
            <person name="Cantor M.N."/>
            <person name="Hua S.X."/>
        </authorList>
    </citation>
    <scope>NUCLEOTIDE SEQUENCE [LARGE SCALE GENOMIC DNA]</scope>
    <source>
        <strain evidence="13 14">MUT 4182</strain>
    </source>
</reference>
<dbReference type="GO" id="GO:0005666">
    <property type="term" value="C:RNA polymerase III complex"/>
    <property type="evidence" value="ECO:0007669"/>
    <property type="project" value="UniProtKB-UniRule"/>
</dbReference>
<evidence type="ECO:0000259" key="11">
    <source>
        <dbReference type="Pfam" id="PF08221"/>
    </source>
</evidence>
<keyword evidence="14" id="KW-1185">Reference proteome</keyword>
<dbReference type="GO" id="GO:0003697">
    <property type="term" value="F:single-stranded DNA binding"/>
    <property type="evidence" value="ECO:0007669"/>
    <property type="project" value="UniProtKB-UniRule"/>
</dbReference>
<dbReference type="InterPro" id="IPR036390">
    <property type="entry name" value="WH_DNA-bd_sf"/>
</dbReference>
<comment type="similarity">
    <text evidence="2 9">Belongs to the RNA polymerase beta chain family.</text>
</comment>
<dbReference type="InterPro" id="IPR039748">
    <property type="entry name" value="RPC3"/>
</dbReference>
<dbReference type="EMBL" id="KN823014">
    <property type="protein sequence ID" value="KIO27119.1"/>
    <property type="molecule type" value="Genomic_DNA"/>
</dbReference>
<dbReference type="InterPro" id="IPR036388">
    <property type="entry name" value="WH-like_DNA-bd_sf"/>
</dbReference>
<evidence type="ECO:0000256" key="7">
    <source>
        <dbReference type="ARBA" id="ARBA00023242"/>
    </source>
</evidence>
<dbReference type="Pfam" id="PF05645">
    <property type="entry name" value="RNA_pol_Rpc82"/>
    <property type="match status" value="1"/>
</dbReference>
<evidence type="ECO:0000259" key="12">
    <source>
        <dbReference type="Pfam" id="PF22536"/>
    </source>
</evidence>
<protein>
    <recommendedName>
        <fullName evidence="4 9">DNA-directed RNA polymerase III subunit RPC3</fullName>
        <shortName evidence="9">RNA polymerase III subunit C3</shortName>
    </recommendedName>
</protein>
<dbReference type="Pfam" id="PF22536">
    <property type="entry name" value="WHD_POLR3C"/>
    <property type="match status" value="1"/>
</dbReference>
<evidence type="ECO:0000313" key="13">
    <source>
        <dbReference type="EMBL" id="KIO27119.1"/>
    </source>
</evidence>
<evidence type="ECO:0000256" key="4">
    <source>
        <dbReference type="ARBA" id="ARBA00016689"/>
    </source>
</evidence>
<dbReference type="InterPro" id="IPR008806">
    <property type="entry name" value="RNA_pol_III_Rpc82_C"/>
</dbReference>
<dbReference type="InterPro" id="IPR013197">
    <property type="entry name" value="RNA_pol_III_RPC82-rel_HTH"/>
</dbReference>
<dbReference type="Pfam" id="PF08221">
    <property type="entry name" value="HTH_9"/>
    <property type="match status" value="1"/>
</dbReference>
<evidence type="ECO:0000256" key="6">
    <source>
        <dbReference type="ARBA" id="ARBA00023163"/>
    </source>
</evidence>
<name>A0A0C3QKV5_9AGAM</name>
<evidence type="ECO:0000256" key="5">
    <source>
        <dbReference type="ARBA" id="ARBA00022478"/>
    </source>
</evidence>
<sequence>MAEKQTVRLCYHIINAHFGPVTAQVASTLLIRGRLPLPQLARLTPGVSPREVRLALLVLVQHNIVWHSEDEIDGEVYEINWEEPVSRLRFGRYIMVVRDKLGDTAAEVLSFVLDNGKLKVGQVIESLAFEDPKQVKKYRFAFHTLVDQKYLKPCTAKSHISPRDRLIQHEAQCKRERTNEGGNSILTPKELVEIKMMAAKRIQQEEEEADALGMVHRSTLEENRSTKKKNLTEDGRVVNEDVFFKVNYPKLNTCIRNEIIIEAALHRYNAQTAEVLRAALQASEDRQLNLLDFRSEPVGQHDISSKLSSTSVLLNGIRTSKKSYSPSVKDYVALLCNDDNHTPVGVASAFMAPLSGGGGGSGRVTVEFDRIGRRLKQRVYESNVRERFGDDGVKVIRILIDKGKMDEKHLSKVALIAPNVLRPLLTRLSAASLVSLQEVPKSADRNPSRTYYLWYVDLAKAYSNLLSALYQTLANIVARTAEEESQVRPSLDKRDRTDLNGQEHLLNRHDLAVLNEWEEKQERLHVLAMRVEENVFILRDMLGDPEPER</sequence>
<evidence type="ECO:0000313" key="14">
    <source>
        <dbReference type="Proteomes" id="UP000054248"/>
    </source>
</evidence>
<comment type="subcellular location">
    <subcellularLocation>
        <location evidence="1 9">Nucleus</location>
    </subcellularLocation>
</comment>
<dbReference type="SUPFAM" id="SSF46785">
    <property type="entry name" value="Winged helix' DNA-binding domain"/>
    <property type="match status" value="1"/>
</dbReference>
<evidence type="ECO:0000256" key="1">
    <source>
        <dbReference type="ARBA" id="ARBA00004123"/>
    </source>
</evidence>
<dbReference type="HOGENOM" id="CLU_023294_2_0_1"/>
<evidence type="ECO:0000256" key="9">
    <source>
        <dbReference type="RuleBase" id="RU367076"/>
    </source>
</evidence>
<reference evidence="14" key="2">
    <citation type="submission" date="2015-01" db="EMBL/GenBank/DDBJ databases">
        <title>Evolutionary Origins and Diversification of the Mycorrhizal Mutualists.</title>
        <authorList>
            <consortium name="DOE Joint Genome Institute"/>
            <consortium name="Mycorrhizal Genomics Consortium"/>
            <person name="Kohler A."/>
            <person name="Kuo A."/>
            <person name="Nagy L.G."/>
            <person name="Floudas D."/>
            <person name="Copeland A."/>
            <person name="Barry K.W."/>
            <person name="Cichocki N."/>
            <person name="Veneault-Fourrey C."/>
            <person name="LaButti K."/>
            <person name="Lindquist E.A."/>
            <person name="Lipzen A."/>
            <person name="Lundell T."/>
            <person name="Morin E."/>
            <person name="Murat C."/>
            <person name="Riley R."/>
            <person name="Ohm R."/>
            <person name="Sun H."/>
            <person name="Tunlid A."/>
            <person name="Henrissat B."/>
            <person name="Grigoriev I.V."/>
            <person name="Hibbett D.S."/>
            <person name="Martin F."/>
        </authorList>
    </citation>
    <scope>NUCLEOTIDE SEQUENCE [LARGE SCALE GENOMIC DNA]</scope>
    <source>
        <strain evidence="14">MUT 4182</strain>
    </source>
</reference>
<feature type="domain" description="RNA polymerase III Rpc82 C -terminal" evidence="10">
    <location>
        <begin position="142"/>
        <end position="320"/>
    </location>
</feature>
<dbReference type="InterPro" id="IPR055207">
    <property type="entry name" value="POLR3C_WHD"/>
</dbReference>
<comment type="function">
    <text evidence="8 9">DNA-dependent RNA polymerase catalyzes the transcription of DNA into RNA using the four ribonucleoside triphosphates as substrates. Specific core component of RNA polymerase III which synthesizes small RNAs, such as 5S rRNA and tRNAs.</text>
</comment>
<dbReference type="Proteomes" id="UP000054248">
    <property type="component" value="Unassembled WGS sequence"/>
</dbReference>
<accession>A0A0C3QKV5</accession>
<keyword evidence="6 9" id="KW-0804">Transcription</keyword>
<feature type="domain" description="DNA-directed RNA polymerase III subunit RPC3 winged-helix" evidence="12">
    <location>
        <begin position="381"/>
        <end position="456"/>
    </location>
</feature>
<evidence type="ECO:0000256" key="2">
    <source>
        <dbReference type="ARBA" id="ARBA00006835"/>
    </source>
</evidence>
<dbReference type="AlphaFoldDB" id="A0A0C3QKV5"/>
<keyword evidence="7 9" id="KW-0539">Nucleus</keyword>
<dbReference type="GO" id="GO:0006351">
    <property type="term" value="P:DNA-templated transcription"/>
    <property type="evidence" value="ECO:0007669"/>
    <property type="project" value="InterPro"/>
</dbReference>
<dbReference type="OrthoDB" id="272392at2759"/>
<dbReference type="PANTHER" id="PTHR12949">
    <property type="entry name" value="RNA POLYMERASE III DNA DIRECTED -RELATED"/>
    <property type="match status" value="1"/>
</dbReference>
<keyword evidence="5 9" id="KW-0240">DNA-directed RNA polymerase</keyword>
<organism evidence="13 14">
    <name type="scientific">Tulasnella calospora MUT 4182</name>
    <dbReference type="NCBI Taxonomy" id="1051891"/>
    <lineage>
        <taxon>Eukaryota</taxon>
        <taxon>Fungi</taxon>
        <taxon>Dikarya</taxon>
        <taxon>Basidiomycota</taxon>
        <taxon>Agaricomycotina</taxon>
        <taxon>Agaricomycetes</taxon>
        <taxon>Cantharellales</taxon>
        <taxon>Tulasnellaceae</taxon>
        <taxon>Tulasnella</taxon>
    </lineage>
</organism>
<dbReference type="PANTHER" id="PTHR12949:SF0">
    <property type="entry name" value="DNA-DIRECTED RNA POLYMERASE III SUBUNIT RPC3"/>
    <property type="match status" value="1"/>
</dbReference>
<evidence type="ECO:0000256" key="8">
    <source>
        <dbReference type="ARBA" id="ARBA00025127"/>
    </source>
</evidence>
<comment type="subunit">
    <text evidence="3 9">Component of the RNA polymerase III (Pol III) complex consisting of 17 subunits.</text>
</comment>
<evidence type="ECO:0000256" key="3">
    <source>
        <dbReference type="ARBA" id="ARBA00011206"/>
    </source>
</evidence>
<evidence type="ECO:0000259" key="10">
    <source>
        <dbReference type="Pfam" id="PF05645"/>
    </source>
</evidence>
<feature type="domain" description="RNA polymerase III subunit RPC82-related helix-turn-helix" evidence="11">
    <location>
        <begin position="9"/>
        <end position="66"/>
    </location>
</feature>
<dbReference type="STRING" id="1051891.A0A0C3QKV5"/>
<dbReference type="Gene3D" id="1.10.10.10">
    <property type="entry name" value="Winged helix-like DNA-binding domain superfamily/Winged helix DNA-binding domain"/>
    <property type="match status" value="4"/>
</dbReference>
<gene>
    <name evidence="13" type="ORF">M407DRAFT_23658</name>
</gene>
<proteinExistence type="inferred from homology"/>